<dbReference type="PROSITE" id="PS50089">
    <property type="entry name" value="ZF_RING_2"/>
    <property type="match status" value="1"/>
</dbReference>
<evidence type="ECO:0000313" key="3">
    <source>
        <dbReference type="EMBL" id="RID62503.1"/>
    </source>
</evidence>
<protein>
    <recommendedName>
        <fullName evidence="2">RING-type domain-containing protein</fullName>
    </recommendedName>
</protein>
<dbReference type="Proteomes" id="UP000264353">
    <property type="component" value="Chromosome A5"/>
</dbReference>
<proteinExistence type="predicted"/>
<dbReference type="EMBL" id="CM010632">
    <property type="protein sequence ID" value="RID62503.1"/>
    <property type="molecule type" value="Genomic_DNA"/>
</dbReference>
<accession>A0A397ZJB6</accession>
<dbReference type="InterPro" id="IPR001841">
    <property type="entry name" value="Znf_RING"/>
</dbReference>
<dbReference type="PANTHER" id="PTHR22765:SF411">
    <property type="entry name" value="OS02G0248440 PROTEIN"/>
    <property type="match status" value="1"/>
</dbReference>
<evidence type="ECO:0000259" key="2">
    <source>
        <dbReference type="PROSITE" id="PS50089"/>
    </source>
</evidence>
<keyword evidence="1" id="KW-0479">Metal-binding</keyword>
<dbReference type="Gene3D" id="3.30.40.10">
    <property type="entry name" value="Zinc/RING finger domain, C3HC4 (zinc finger)"/>
    <property type="match status" value="1"/>
</dbReference>
<dbReference type="InterPro" id="IPR013083">
    <property type="entry name" value="Znf_RING/FYVE/PHD"/>
</dbReference>
<keyword evidence="1" id="KW-0863">Zinc-finger</keyword>
<name>A0A397ZJB6_BRACM</name>
<reference evidence="3 4" key="1">
    <citation type="submission" date="2018-06" db="EMBL/GenBank/DDBJ databases">
        <title>WGS assembly of Brassica rapa FPsc.</title>
        <authorList>
            <person name="Bowman J."/>
            <person name="Kohchi T."/>
            <person name="Yamato K."/>
            <person name="Jenkins J."/>
            <person name="Shu S."/>
            <person name="Ishizaki K."/>
            <person name="Yamaoka S."/>
            <person name="Nishihama R."/>
            <person name="Nakamura Y."/>
            <person name="Berger F."/>
            <person name="Adam C."/>
            <person name="Aki S."/>
            <person name="Althoff F."/>
            <person name="Araki T."/>
            <person name="Arteaga-Vazquez M."/>
            <person name="Balasubrmanian S."/>
            <person name="Bauer D."/>
            <person name="Boehm C."/>
            <person name="Briginshaw L."/>
            <person name="Caballero-Perez J."/>
            <person name="Catarino B."/>
            <person name="Chen F."/>
            <person name="Chiyoda S."/>
            <person name="Chovatia M."/>
            <person name="Davies K."/>
            <person name="Delmans M."/>
            <person name="Demura T."/>
            <person name="Dierschke T."/>
            <person name="Dolan L."/>
            <person name="Dorantes-Acosta A."/>
            <person name="Eklund D."/>
            <person name="Florent S."/>
            <person name="Flores-Sandoval E."/>
            <person name="Fujiyama A."/>
            <person name="Fukuzawa H."/>
            <person name="Galik B."/>
            <person name="Grimanelli D."/>
            <person name="Grimwood J."/>
            <person name="Grossniklaus U."/>
            <person name="Hamada T."/>
            <person name="Haseloff J."/>
            <person name="Hetherington A."/>
            <person name="Higo A."/>
            <person name="Hirakawa Y."/>
            <person name="Hundley H."/>
            <person name="Ikeda Y."/>
            <person name="Inoue K."/>
            <person name="Inoue S."/>
            <person name="Ishida S."/>
            <person name="Jia Q."/>
            <person name="Kakita M."/>
            <person name="Kanazawa T."/>
            <person name="Kawai Y."/>
            <person name="Kawashima T."/>
            <person name="Kennedy M."/>
            <person name="Kinose K."/>
            <person name="Kinoshita T."/>
            <person name="Kohara Y."/>
            <person name="Koide E."/>
            <person name="Komatsu K."/>
            <person name="Kopischke S."/>
            <person name="Kubo M."/>
            <person name="Kyozuka J."/>
            <person name="Lagercrantz U."/>
            <person name="Lin S."/>
            <person name="Lindquist E."/>
            <person name="Lipzen A."/>
            <person name="Lu C."/>
            <person name="Luna E."/>
            <person name="Martienssen R."/>
            <person name="Minamino N."/>
            <person name="Mizutani M."/>
            <person name="Mizutani M."/>
            <person name="Mochizuki N."/>
            <person name="Monte I."/>
            <person name="Mosher R."/>
            <person name="Nagasaki H."/>
            <person name="Nakagami H."/>
            <person name="Naramoto S."/>
            <person name="Nishitani K."/>
            <person name="Ohtani M."/>
            <person name="Okamoto T."/>
            <person name="Okumura M."/>
            <person name="Phillips J."/>
            <person name="Pollak B."/>
            <person name="Reinders A."/>
            <person name="Roevekamp M."/>
            <person name="Sano R."/>
            <person name="Sawa S."/>
            <person name="Schmid M."/>
            <person name="Shirakawa M."/>
            <person name="Solano R."/>
            <person name="Spunde A."/>
            <person name="Suetsugu N."/>
            <person name="Sugano S."/>
            <person name="Sugiyama A."/>
            <person name="Sun R."/>
            <person name="Suzuki Y."/>
            <person name="Takenaka M."/>
            <person name="Takezawa D."/>
            <person name="Tomogane H."/>
            <person name="Tsuzuki M."/>
            <person name="Ueda T."/>
            <person name="Umeda M."/>
            <person name="Ward J."/>
            <person name="Watanabe Y."/>
            <person name="Yazaki K."/>
            <person name="Yokoyama R."/>
            <person name="Yoshitake Y."/>
            <person name="Yotsui I."/>
            <person name="Zachgo S."/>
            <person name="Schmutz J."/>
        </authorList>
    </citation>
    <scope>NUCLEOTIDE SEQUENCE [LARGE SCALE GENOMIC DNA]</scope>
    <source>
        <strain evidence="4">cv. B-3</strain>
    </source>
</reference>
<dbReference type="SMART" id="SM00184">
    <property type="entry name" value="RING"/>
    <property type="match status" value="1"/>
</dbReference>
<evidence type="ECO:0000313" key="4">
    <source>
        <dbReference type="Proteomes" id="UP000264353"/>
    </source>
</evidence>
<dbReference type="SUPFAM" id="SSF57850">
    <property type="entry name" value="RING/U-box"/>
    <property type="match status" value="1"/>
</dbReference>
<dbReference type="GO" id="GO:0008270">
    <property type="term" value="F:zinc ion binding"/>
    <property type="evidence" value="ECO:0007669"/>
    <property type="project" value="UniProtKB-KW"/>
</dbReference>
<organism evidence="3 4">
    <name type="scientific">Brassica campestris</name>
    <name type="common">Field mustard</name>
    <dbReference type="NCBI Taxonomy" id="3711"/>
    <lineage>
        <taxon>Eukaryota</taxon>
        <taxon>Viridiplantae</taxon>
        <taxon>Streptophyta</taxon>
        <taxon>Embryophyta</taxon>
        <taxon>Tracheophyta</taxon>
        <taxon>Spermatophyta</taxon>
        <taxon>Magnoliopsida</taxon>
        <taxon>eudicotyledons</taxon>
        <taxon>Gunneridae</taxon>
        <taxon>Pentapetalae</taxon>
        <taxon>rosids</taxon>
        <taxon>malvids</taxon>
        <taxon>Brassicales</taxon>
        <taxon>Brassicaceae</taxon>
        <taxon>Brassiceae</taxon>
        <taxon>Brassica</taxon>
    </lineage>
</organism>
<dbReference type="InterPro" id="IPR051826">
    <property type="entry name" value="E3_ubiquitin-ligase_domain"/>
</dbReference>
<dbReference type="AlphaFoldDB" id="A0A397ZJB6"/>
<sequence length="127" mass="14446">MIIHDTSQYVMNELLASKNNRTGDLDITISITDYNPTATERLDVDLIITNLEGTIRLPTAEEENVMCTICLENYPVNRICSLVCGHTFHFPCIDQWIHGTISCPICMESNYDLIFLTISKLLFVVFL</sequence>
<gene>
    <name evidence="3" type="ORF">BRARA_E01572</name>
</gene>
<feature type="domain" description="RING-type" evidence="2">
    <location>
        <begin position="67"/>
        <end position="106"/>
    </location>
</feature>
<dbReference type="Pfam" id="PF13639">
    <property type="entry name" value="zf-RING_2"/>
    <property type="match status" value="1"/>
</dbReference>
<keyword evidence="1" id="KW-0862">Zinc</keyword>
<evidence type="ECO:0000256" key="1">
    <source>
        <dbReference type="PROSITE-ProRule" id="PRU00175"/>
    </source>
</evidence>
<dbReference type="PANTHER" id="PTHR22765">
    <property type="entry name" value="RING FINGER AND PROTEASE ASSOCIATED DOMAIN-CONTAINING"/>
    <property type="match status" value="1"/>
</dbReference>